<dbReference type="EMBL" id="LLZG01000131">
    <property type="protein sequence ID" value="KUL37069.1"/>
    <property type="molecule type" value="Genomic_DNA"/>
</dbReference>
<dbReference type="Proteomes" id="UP000053923">
    <property type="component" value="Unassembled WGS sequence"/>
</dbReference>
<evidence type="ECO:0000313" key="2">
    <source>
        <dbReference type="EMBL" id="KUL37069.1"/>
    </source>
</evidence>
<dbReference type="AlphaFoldDB" id="A0A0X3UX34"/>
<organism evidence="2 3">
    <name type="scientific">Streptomyces regalis</name>
    <dbReference type="NCBI Taxonomy" id="68262"/>
    <lineage>
        <taxon>Bacteria</taxon>
        <taxon>Bacillati</taxon>
        <taxon>Actinomycetota</taxon>
        <taxon>Actinomycetes</taxon>
        <taxon>Kitasatosporales</taxon>
        <taxon>Streptomycetaceae</taxon>
        <taxon>Streptomyces</taxon>
    </lineage>
</organism>
<feature type="transmembrane region" description="Helical" evidence="1">
    <location>
        <begin position="20"/>
        <end position="41"/>
    </location>
</feature>
<evidence type="ECO:0000256" key="1">
    <source>
        <dbReference type="SAM" id="Phobius"/>
    </source>
</evidence>
<proteinExistence type="predicted"/>
<protein>
    <submittedName>
        <fullName evidence="2">Uncharacterized protein</fullName>
    </submittedName>
</protein>
<comment type="caution">
    <text evidence="2">The sequence shown here is derived from an EMBL/GenBank/DDBJ whole genome shotgun (WGS) entry which is preliminary data.</text>
</comment>
<keyword evidence="3" id="KW-1185">Reference proteome</keyword>
<evidence type="ECO:0000313" key="3">
    <source>
        <dbReference type="Proteomes" id="UP000053923"/>
    </source>
</evidence>
<accession>A0A0X3UX34</accession>
<keyword evidence="1" id="KW-0472">Membrane</keyword>
<gene>
    <name evidence="2" type="ORF">ADL12_18865</name>
</gene>
<name>A0A0X3UX34_9ACTN</name>
<reference evidence="3" key="1">
    <citation type="submission" date="2015-10" db="EMBL/GenBank/DDBJ databases">
        <authorList>
            <person name="Ju K.-S."/>
            <person name="Doroghazi J.R."/>
            <person name="Metcalf W.W."/>
        </authorList>
    </citation>
    <scope>NUCLEOTIDE SEQUENCE [LARGE SCALE GENOMIC DNA]</scope>
    <source>
        <strain evidence="3">NRRL 3151</strain>
    </source>
</reference>
<keyword evidence="1" id="KW-1133">Transmembrane helix</keyword>
<sequence length="66" mass="6329">MVSCFIPRPIPVPVPVGGGSAVLGVGLGVVDLVVVLGVVVLGPSCPARSTASRAQYGATVPSAGSS</sequence>
<keyword evidence="1" id="KW-0812">Transmembrane</keyword>